<dbReference type="GO" id="GO:0012505">
    <property type="term" value="C:endomembrane system"/>
    <property type="evidence" value="ECO:0007669"/>
    <property type="project" value="UniProtKB-SubCell"/>
</dbReference>
<keyword evidence="3 13" id="KW-0138">CF(0)</keyword>
<evidence type="ECO:0000256" key="12">
    <source>
        <dbReference type="ARBA" id="ARBA00037847"/>
    </source>
</evidence>
<evidence type="ECO:0000256" key="8">
    <source>
        <dbReference type="ARBA" id="ARBA00023136"/>
    </source>
</evidence>
<evidence type="ECO:0000256" key="7">
    <source>
        <dbReference type="ARBA" id="ARBA00023065"/>
    </source>
</evidence>
<evidence type="ECO:0000256" key="2">
    <source>
        <dbReference type="ARBA" id="ARBA00022448"/>
    </source>
</evidence>
<dbReference type="PANTHER" id="PTHR33445">
    <property type="entry name" value="ATP SYNTHASE SUBUNIT B', CHLOROPLASTIC"/>
    <property type="match status" value="1"/>
</dbReference>
<evidence type="ECO:0000256" key="1">
    <source>
        <dbReference type="ARBA" id="ARBA00005513"/>
    </source>
</evidence>
<keyword evidence="6 13" id="KW-1133">Transmembrane helix</keyword>
<dbReference type="Pfam" id="PF00430">
    <property type="entry name" value="ATP-synt_B"/>
    <property type="match status" value="1"/>
</dbReference>
<evidence type="ECO:0000256" key="6">
    <source>
        <dbReference type="ARBA" id="ARBA00022989"/>
    </source>
</evidence>
<evidence type="ECO:0000256" key="11">
    <source>
        <dbReference type="ARBA" id="ARBA00025614"/>
    </source>
</evidence>
<evidence type="ECO:0000256" key="10">
    <source>
        <dbReference type="ARBA" id="ARBA00025198"/>
    </source>
</evidence>
<evidence type="ECO:0000313" key="16">
    <source>
        <dbReference type="EMBL" id="MBB5374138.1"/>
    </source>
</evidence>
<dbReference type="CDD" id="cd06503">
    <property type="entry name" value="ATP-synt_Fo_b"/>
    <property type="match status" value="1"/>
</dbReference>
<evidence type="ECO:0000256" key="5">
    <source>
        <dbReference type="ARBA" id="ARBA00022781"/>
    </source>
</evidence>
<dbReference type="RefSeq" id="WP_183267152.1">
    <property type="nucleotide sequence ID" value="NZ_JACHFJ010000012.1"/>
</dbReference>
<dbReference type="PANTHER" id="PTHR33445:SF1">
    <property type="entry name" value="ATP SYNTHASE SUBUNIT B"/>
    <property type="match status" value="1"/>
</dbReference>
<feature type="transmembrane region" description="Helical" evidence="13">
    <location>
        <begin position="12"/>
        <end position="31"/>
    </location>
</feature>
<comment type="function">
    <text evidence="11">Component of the F(0) channel, it forms part of the peripheral stalk, linking F(1) to F(0). The b'-subunit is a diverged and duplicated form of b found in plants and photosynthetic bacteria.</text>
</comment>
<keyword evidence="4 13" id="KW-0812">Transmembrane</keyword>
<dbReference type="GO" id="GO:0046933">
    <property type="term" value="F:proton-transporting ATP synthase activity, rotational mechanism"/>
    <property type="evidence" value="ECO:0007669"/>
    <property type="project" value="UniProtKB-UniRule"/>
</dbReference>
<dbReference type="EMBL" id="JACHFJ010000012">
    <property type="protein sequence ID" value="MBB5374138.1"/>
    <property type="molecule type" value="Genomic_DNA"/>
</dbReference>
<evidence type="ECO:0000256" key="13">
    <source>
        <dbReference type="HAMAP-Rule" id="MF_01398"/>
    </source>
</evidence>
<gene>
    <name evidence="13" type="primary">atpF</name>
    <name evidence="16" type="ORF">HNP71_002408</name>
</gene>
<evidence type="ECO:0000313" key="17">
    <source>
        <dbReference type="Proteomes" id="UP000553706"/>
    </source>
</evidence>
<keyword evidence="8 13" id="KW-0472">Membrane</keyword>
<evidence type="ECO:0000256" key="3">
    <source>
        <dbReference type="ARBA" id="ARBA00022547"/>
    </source>
</evidence>
<keyword evidence="9 13" id="KW-0066">ATP synthesis</keyword>
<comment type="subcellular location">
    <subcellularLocation>
        <location evidence="13">Cell membrane</location>
        <topology evidence="13">Single-pass membrane protein</topology>
    </subcellularLocation>
    <subcellularLocation>
        <location evidence="12">Endomembrane system</location>
        <topology evidence="12">Single-pass membrane protein</topology>
    </subcellularLocation>
</comment>
<comment type="caution">
    <text evidence="16">The sequence shown here is derived from an EMBL/GenBank/DDBJ whole genome shotgun (WGS) entry which is preliminary data.</text>
</comment>
<dbReference type="AlphaFoldDB" id="A0A840VE65"/>
<proteinExistence type="inferred from homology"/>
<dbReference type="GO" id="GO:0045259">
    <property type="term" value="C:proton-transporting ATP synthase complex"/>
    <property type="evidence" value="ECO:0007669"/>
    <property type="project" value="UniProtKB-KW"/>
</dbReference>
<evidence type="ECO:0000256" key="15">
    <source>
        <dbReference type="SAM" id="Coils"/>
    </source>
</evidence>
<comment type="subunit">
    <text evidence="13">F-type ATPases have 2 components, F(1) - the catalytic core - and F(0) - the membrane proton channel. F(1) has five subunits: alpha(3), beta(3), gamma(1), delta(1), epsilon(1). F(0) has three main subunits: a(1), b(2) and c(10-14). The alpha and beta chains form an alternating ring which encloses part of the gamma chain. F(1) is attached to F(0) by a central stalk formed by the gamma and epsilon chains, while a peripheral stalk is formed by the delta and b chains.</text>
</comment>
<dbReference type="InterPro" id="IPR050059">
    <property type="entry name" value="ATP_synthase_B_chain"/>
</dbReference>
<comment type="similarity">
    <text evidence="1 13 14">Belongs to the ATPase B chain family.</text>
</comment>
<sequence>MEYQALSGGAFYTHGSFWVFVAVAIFALLAGRKILAAIASMLDARAKSVSDALAEAAQLKAEAEVLLADAKARQAQAMEDAKQILETAHQEAASLAAALAAEAEATAKRRERMAVERIEAAEAAAVNEVRAAAIDIATTASAALLRDGLGVQADATLIDHAIAGVPGALRA</sequence>
<organism evidence="16 17">
    <name type="scientific">Acidocella aromatica</name>
    <dbReference type="NCBI Taxonomy" id="1303579"/>
    <lineage>
        <taxon>Bacteria</taxon>
        <taxon>Pseudomonadati</taxon>
        <taxon>Pseudomonadota</taxon>
        <taxon>Alphaproteobacteria</taxon>
        <taxon>Acetobacterales</taxon>
        <taxon>Acidocellaceae</taxon>
        <taxon>Acidocella</taxon>
    </lineage>
</organism>
<keyword evidence="5 13" id="KW-0375">Hydrogen ion transport</keyword>
<name>A0A840VE65_9PROT</name>
<keyword evidence="13" id="KW-1003">Cell membrane</keyword>
<dbReference type="GO" id="GO:0005886">
    <property type="term" value="C:plasma membrane"/>
    <property type="evidence" value="ECO:0007669"/>
    <property type="project" value="UniProtKB-SubCell"/>
</dbReference>
<dbReference type="InterPro" id="IPR002146">
    <property type="entry name" value="ATP_synth_b/b'su_bac/chlpt"/>
</dbReference>
<reference evidence="16 17" key="1">
    <citation type="submission" date="2020-08" db="EMBL/GenBank/DDBJ databases">
        <title>Genomic Encyclopedia of Type Strains, Phase IV (KMG-IV): sequencing the most valuable type-strain genomes for metagenomic binning, comparative biology and taxonomic classification.</title>
        <authorList>
            <person name="Goeker M."/>
        </authorList>
    </citation>
    <scope>NUCLEOTIDE SEQUENCE [LARGE SCALE GENOMIC DNA]</scope>
    <source>
        <strain evidence="16 17">DSM 27026</strain>
    </source>
</reference>
<keyword evidence="15" id="KW-0175">Coiled coil</keyword>
<evidence type="ECO:0000256" key="4">
    <source>
        <dbReference type="ARBA" id="ARBA00022692"/>
    </source>
</evidence>
<feature type="coiled-coil region" evidence="15">
    <location>
        <begin position="49"/>
        <end position="98"/>
    </location>
</feature>
<accession>A0A840VE65</accession>
<keyword evidence="7 13" id="KW-0406">Ion transport</keyword>
<evidence type="ECO:0000256" key="9">
    <source>
        <dbReference type="ARBA" id="ARBA00023310"/>
    </source>
</evidence>
<protein>
    <recommendedName>
        <fullName evidence="13">ATP synthase subunit b</fullName>
    </recommendedName>
    <alternativeName>
        <fullName evidence="13">ATP synthase F(0) sector subunit b</fullName>
    </alternativeName>
    <alternativeName>
        <fullName evidence="13">ATPase subunit I</fullName>
    </alternativeName>
    <alternativeName>
        <fullName evidence="13">F-type ATPase subunit b</fullName>
        <shortName evidence="13">F-ATPase subunit b</shortName>
    </alternativeName>
</protein>
<dbReference type="GO" id="GO:0046961">
    <property type="term" value="F:proton-transporting ATPase activity, rotational mechanism"/>
    <property type="evidence" value="ECO:0007669"/>
    <property type="project" value="TreeGrafter"/>
</dbReference>
<comment type="function">
    <text evidence="10 13">F(1)F(0) ATP synthase produces ATP from ADP in the presence of a proton or sodium gradient. F-type ATPases consist of two structural domains, F(1) containing the extramembraneous catalytic core and F(0) containing the membrane proton channel, linked together by a central stalk and a peripheral stalk. During catalysis, ATP synthesis in the catalytic domain of F(1) is coupled via a rotary mechanism of the central stalk subunits to proton translocation.</text>
</comment>
<keyword evidence="17" id="KW-1185">Reference proteome</keyword>
<dbReference type="HAMAP" id="MF_01398">
    <property type="entry name" value="ATP_synth_b_bprime"/>
    <property type="match status" value="1"/>
</dbReference>
<evidence type="ECO:0000256" key="14">
    <source>
        <dbReference type="RuleBase" id="RU003848"/>
    </source>
</evidence>
<dbReference type="Proteomes" id="UP000553706">
    <property type="component" value="Unassembled WGS sequence"/>
</dbReference>
<keyword evidence="2 13" id="KW-0813">Transport</keyword>